<organism evidence="1">
    <name type="scientific">Anguilla anguilla</name>
    <name type="common">European freshwater eel</name>
    <name type="synonym">Muraena anguilla</name>
    <dbReference type="NCBI Taxonomy" id="7936"/>
    <lineage>
        <taxon>Eukaryota</taxon>
        <taxon>Metazoa</taxon>
        <taxon>Chordata</taxon>
        <taxon>Craniata</taxon>
        <taxon>Vertebrata</taxon>
        <taxon>Euteleostomi</taxon>
        <taxon>Actinopterygii</taxon>
        <taxon>Neopterygii</taxon>
        <taxon>Teleostei</taxon>
        <taxon>Anguilliformes</taxon>
        <taxon>Anguillidae</taxon>
        <taxon>Anguilla</taxon>
    </lineage>
</organism>
<reference evidence="1" key="2">
    <citation type="journal article" date="2015" name="Fish Shellfish Immunol.">
        <title>Early steps in the European eel (Anguilla anguilla)-Vibrio vulnificus interaction in the gills: Role of the RtxA13 toxin.</title>
        <authorList>
            <person name="Callol A."/>
            <person name="Pajuelo D."/>
            <person name="Ebbesson L."/>
            <person name="Teles M."/>
            <person name="MacKenzie S."/>
            <person name="Amaro C."/>
        </authorList>
    </citation>
    <scope>NUCLEOTIDE SEQUENCE</scope>
</reference>
<sequence>MVSRSKPLGLQQML</sequence>
<accession>A0A0E9UAU6</accession>
<name>A0A0E9UAU6_ANGAN</name>
<dbReference type="EMBL" id="GBXM01045735">
    <property type="protein sequence ID" value="JAH62842.1"/>
    <property type="molecule type" value="Transcribed_RNA"/>
</dbReference>
<reference evidence="1" key="1">
    <citation type="submission" date="2014-11" db="EMBL/GenBank/DDBJ databases">
        <authorList>
            <person name="Amaro Gonzalez C."/>
        </authorList>
    </citation>
    <scope>NUCLEOTIDE SEQUENCE</scope>
</reference>
<proteinExistence type="predicted"/>
<evidence type="ECO:0000313" key="1">
    <source>
        <dbReference type="EMBL" id="JAH62842.1"/>
    </source>
</evidence>
<protein>
    <submittedName>
        <fullName evidence="1">Uncharacterized protein</fullName>
    </submittedName>
</protein>